<dbReference type="AlphaFoldDB" id="H0ULX6"/>
<gene>
    <name evidence="2" type="ORF">JonanDRAFT_0084</name>
</gene>
<dbReference type="Pfam" id="PF02317">
    <property type="entry name" value="Octopine_DH"/>
    <property type="match status" value="1"/>
</dbReference>
<keyword evidence="3" id="KW-1185">Reference proteome</keyword>
<dbReference type="Proteomes" id="UP000003806">
    <property type="component" value="Chromosome"/>
</dbReference>
<dbReference type="Gene3D" id="3.40.50.720">
    <property type="entry name" value="NAD(P)-binding Rossmann-like Domain"/>
    <property type="match status" value="1"/>
</dbReference>
<dbReference type="RefSeq" id="WP_008520041.1">
    <property type="nucleotide sequence ID" value="NZ_CM001376.1"/>
</dbReference>
<dbReference type="PANTHER" id="PTHR38015">
    <property type="entry name" value="BLR6086 PROTEIN"/>
    <property type="match status" value="1"/>
</dbReference>
<dbReference type="SUPFAM" id="SSF48179">
    <property type="entry name" value="6-phosphogluconate dehydrogenase C-terminal domain-like"/>
    <property type="match status" value="1"/>
</dbReference>
<dbReference type="PANTHER" id="PTHR38015:SF1">
    <property type="entry name" value="OPINE DEHYDROGENASE DOMAIN-CONTAINING PROTEIN"/>
    <property type="match status" value="1"/>
</dbReference>
<evidence type="ECO:0000313" key="3">
    <source>
        <dbReference type="Proteomes" id="UP000003806"/>
    </source>
</evidence>
<dbReference type="OrthoDB" id="1073746at2"/>
<dbReference type="InterPro" id="IPR036291">
    <property type="entry name" value="NAD(P)-bd_dom_sf"/>
</dbReference>
<organism evidence="2 3">
    <name type="scientific">Jonquetella anthropi DSM 22815</name>
    <dbReference type="NCBI Taxonomy" id="885272"/>
    <lineage>
        <taxon>Bacteria</taxon>
        <taxon>Thermotogati</taxon>
        <taxon>Synergistota</taxon>
        <taxon>Synergistia</taxon>
        <taxon>Synergistales</taxon>
        <taxon>Dethiosulfovibrionaceae</taxon>
        <taxon>Jonquetella</taxon>
    </lineage>
</organism>
<dbReference type="InterPro" id="IPR008927">
    <property type="entry name" value="6-PGluconate_DH-like_C_sf"/>
</dbReference>
<dbReference type="SUPFAM" id="SSF51735">
    <property type="entry name" value="NAD(P)-binding Rossmann-fold domains"/>
    <property type="match status" value="1"/>
</dbReference>
<evidence type="ECO:0000259" key="1">
    <source>
        <dbReference type="Pfam" id="PF02317"/>
    </source>
</evidence>
<reference evidence="2 3" key="1">
    <citation type="submission" date="2011-11" db="EMBL/GenBank/DDBJ databases">
        <title>The Noncontiguous Finished genome of Jonquetella anthropi DSM 22815.</title>
        <authorList>
            <consortium name="US DOE Joint Genome Institute (JGI-PGF)"/>
            <person name="Lucas S."/>
            <person name="Copeland A."/>
            <person name="Lapidus A."/>
            <person name="Glavina del Rio T."/>
            <person name="Dalin E."/>
            <person name="Tice H."/>
            <person name="Bruce D."/>
            <person name="Goodwin L."/>
            <person name="Pitluck S."/>
            <person name="Peters L."/>
            <person name="Mikhailova N."/>
            <person name="Held B."/>
            <person name="Kyrpides N."/>
            <person name="Mavromatis K."/>
            <person name="Ivanova N."/>
            <person name="Markowitz V."/>
            <person name="Cheng J.-F."/>
            <person name="Hugenholtz P."/>
            <person name="Woyke T."/>
            <person name="Wu D."/>
            <person name="Gronow S."/>
            <person name="Wellnitz S."/>
            <person name="Brambilla E."/>
            <person name="Klenk H.-P."/>
            <person name="Eisen J.A."/>
        </authorList>
    </citation>
    <scope>NUCLEOTIDE SEQUENCE [LARGE SCALE GENOMIC DNA]</scope>
    <source>
        <strain evidence="2 3">DSM 22815</strain>
    </source>
</reference>
<dbReference type="GO" id="GO:0016491">
    <property type="term" value="F:oxidoreductase activity"/>
    <property type="evidence" value="ECO:0007669"/>
    <property type="project" value="InterPro"/>
</dbReference>
<feature type="domain" description="Opine dehydrogenase" evidence="1">
    <location>
        <begin position="189"/>
        <end position="332"/>
    </location>
</feature>
<sequence length="366" mass="38608">MSNVVVVGAGAGGRAVAADLSLQGHRVTLLQAPSHSGSLDDLRGGKILLESLPSCGRPGGQAQLHLVTVDPSEALKGPAAVFVVVPSYAQSDVADFLAPHLREFHQVCLMPGNLLGAVAFVRQLRAGGNDAVTHVAETDSMIFTASRTAGGVSVRGFKDGMGVAAFPAEGGEELLKSLRAIYPALTVSPTVLETGLSNPNVLIHVPLTVLNWANAERGLDMLSYYGAFTPGIGRVIEALDGERMALASRGVAIRPVVSLLGDWYRKQGASGSSIFQLISTNPLYKNSKLPKSTNHRYIIEDVPFGLVPAADLLNRFGLPNAVHLSLITLASLASGTDFQAAGRSLRGMGYNWSGEEILDRVRRRGL</sequence>
<dbReference type="InterPro" id="IPR003421">
    <property type="entry name" value="Opine_DH"/>
</dbReference>
<evidence type="ECO:0000313" key="2">
    <source>
        <dbReference type="EMBL" id="EHM12518.1"/>
    </source>
</evidence>
<accession>H0ULX6</accession>
<protein>
    <submittedName>
        <fullName evidence="2">Glycerol-3-phosphate dehydrogenase</fullName>
    </submittedName>
</protein>
<dbReference type="EMBL" id="CM001376">
    <property type="protein sequence ID" value="EHM12518.1"/>
    <property type="molecule type" value="Genomic_DNA"/>
</dbReference>
<dbReference type="eggNOG" id="COG0240">
    <property type="taxonomic scope" value="Bacteria"/>
</dbReference>
<dbReference type="InterPro" id="IPR013328">
    <property type="entry name" value="6PGD_dom2"/>
</dbReference>
<dbReference type="InterPro" id="IPR051729">
    <property type="entry name" value="Opine/Lysopine_DH"/>
</dbReference>
<dbReference type="HOGENOM" id="CLU_056511_2_0_0"/>
<name>H0ULX6_9BACT</name>
<dbReference type="Gene3D" id="1.10.1040.10">
    <property type="entry name" value="N-(1-d-carboxylethyl)-l-norvaline Dehydrogenase, domain 2"/>
    <property type="match status" value="1"/>
</dbReference>
<proteinExistence type="predicted"/>
<dbReference type="STRING" id="885272.JonanDRAFT_0084"/>